<gene>
    <name evidence="1" type="ORF">MHY01S_27680</name>
</gene>
<dbReference type="NCBIfam" id="NF041374">
    <property type="entry name" value="GDCCVxC"/>
    <property type="match status" value="1"/>
</dbReference>
<reference evidence="1 2" key="1">
    <citation type="submission" date="2019-07" db="EMBL/GenBank/DDBJ databases">
        <title>Whole genome shotgun sequence of Meiothermus hypogaeus NBRC 106114.</title>
        <authorList>
            <person name="Hosoyama A."/>
            <person name="Uohara A."/>
            <person name="Ohji S."/>
            <person name="Ichikawa N."/>
        </authorList>
    </citation>
    <scope>NUCLEOTIDE SEQUENCE [LARGE SCALE GENOMIC DNA]</scope>
    <source>
        <strain evidence="1 2">NBRC 106114</strain>
    </source>
</reference>
<name>A0A511R6Q4_9DEIN</name>
<sequence length="72" mass="7935">MIPTSTLTCPSCHRQETLTMPTEACQHFYVCSYCGFWMRPKPGDCCVFCSYGDVPCPPKQQEQSCAEGGCSA</sequence>
<protein>
    <submittedName>
        <fullName evidence="1">Uncharacterized protein</fullName>
    </submittedName>
</protein>
<dbReference type="AlphaFoldDB" id="A0A511R6Q4"/>
<proteinExistence type="predicted"/>
<evidence type="ECO:0000313" key="1">
    <source>
        <dbReference type="EMBL" id="GEM84602.1"/>
    </source>
</evidence>
<evidence type="ECO:0000313" key="2">
    <source>
        <dbReference type="Proteomes" id="UP000321197"/>
    </source>
</evidence>
<organism evidence="1 2">
    <name type="scientific">Meiothermus hypogaeus NBRC 106114</name>
    <dbReference type="NCBI Taxonomy" id="1227553"/>
    <lineage>
        <taxon>Bacteria</taxon>
        <taxon>Thermotogati</taxon>
        <taxon>Deinococcota</taxon>
        <taxon>Deinococci</taxon>
        <taxon>Thermales</taxon>
        <taxon>Thermaceae</taxon>
        <taxon>Meiothermus</taxon>
    </lineage>
</organism>
<dbReference type="EMBL" id="BJXL01000114">
    <property type="protein sequence ID" value="GEM84602.1"/>
    <property type="molecule type" value="Genomic_DNA"/>
</dbReference>
<dbReference type="OrthoDB" id="332228at2"/>
<comment type="caution">
    <text evidence="1">The sequence shown here is derived from an EMBL/GenBank/DDBJ whole genome shotgun (WGS) entry which is preliminary data.</text>
</comment>
<accession>A0A511R6Q4</accession>
<dbReference type="RefSeq" id="WP_119342115.1">
    <property type="nucleotide sequence ID" value="NZ_BJXL01000114.1"/>
</dbReference>
<dbReference type="Proteomes" id="UP000321197">
    <property type="component" value="Unassembled WGS sequence"/>
</dbReference>
<dbReference type="InterPro" id="IPR047677">
    <property type="entry name" value="GDCCVxC"/>
</dbReference>